<protein>
    <submittedName>
        <fullName evidence="1">Uncharacterized protein</fullName>
    </submittedName>
</protein>
<dbReference type="Proteomes" id="UP000051487">
    <property type="component" value="Unassembled WGS sequence"/>
</dbReference>
<reference evidence="1 2" key="1">
    <citation type="submission" date="2015-11" db="EMBL/GenBank/DDBJ databases">
        <title>Aspergillus lentulus strain IFM 54703T.</title>
        <authorList>
            <person name="Kusuya Y."/>
            <person name="Sakai K."/>
            <person name="Kamei K."/>
            <person name="Takahashi H."/>
            <person name="Yaguchi T."/>
        </authorList>
    </citation>
    <scope>NUCLEOTIDE SEQUENCE [LARGE SCALE GENOMIC DNA]</scope>
    <source>
        <strain evidence="1 2">IFM 54703</strain>
    </source>
</reference>
<dbReference type="AlphaFoldDB" id="A0AAN4PFI3"/>
<gene>
    <name evidence="1" type="ORF">ALT_2492</name>
</gene>
<dbReference type="Gene3D" id="3.40.50.150">
    <property type="entry name" value="Vaccinia Virus protein VP39"/>
    <property type="match status" value="1"/>
</dbReference>
<evidence type="ECO:0000313" key="2">
    <source>
        <dbReference type="Proteomes" id="UP000051487"/>
    </source>
</evidence>
<dbReference type="CDD" id="cd02440">
    <property type="entry name" value="AdoMet_MTases"/>
    <property type="match status" value="1"/>
</dbReference>
<name>A0AAN4PFI3_ASPLE</name>
<accession>A0AAN4PFI3</accession>
<proteinExistence type="predicted"/>
<comment type="caution">
    <text evidence="1">The sequence shown here is derived from an EMBL/GenBank/DDBJ whole genome shotgun (WGS) entry which is preliminary data.</text>
</comment>
<sequence>MADPTLTGSDQSRRYFAFRDLMLGLYRDQLATAKQLCMAGDLIYGDESLFSLYGLTASELAARDFNILGRTVVEASIDAHVDALAMQFQNLMGMQAEPELRPGNKGQGAIFDLFCGSGNISYHVGCRLGCPVFASEMDPSVYKATLHNLSLLRKTSKSTVPVNFQLFLTDYRKLLANLPTDPHPTDIYIIEPPWGPAFTDAGLDLTQTSPSVKDIVANIRRSRRGVPCYIALKTTDHIVPVA</sequence>
<dbReference type="SUPFAM" id="SSF53335">
    <property type="entry name" value="S-adenosyl-L-methionine-dependent methyltransferases"/>
    <property type="match status" value="1"/>
</dbReference>
<dbReference type="InterPro" id="IPR029063">
    <property type="entry name" value="SAM-dependent_MTases_sf"/>
</dbReference>
<dbReference type="EMBL" id="BCLY01000004">
    <property type="protein sequence ID" value="GAQ05171.1"/>
    <property type="molecule type" value="Genomic_DNA"/>
</dbReference>
<organism evidence="1 2">
    <name type="scientific">Aspergillus lentulus</name>
    <dbReference type="NCBI Taxonomy" id="293939"/>
    <lineage>
        <taxon>Eukaryota</taxon>
        <taxon>Fungi</taxon>
        <taxon>Dikarya</taxon>
        <taxon>Ascomycota</taxon>
        <taxon>Pezizomycotina</taxon>
        <taxon>Eurotiomycetes</taxon>
        <taxon>Eurotiomycetidae</taxon>
        <taxon>Eurotiales</taxon>
        <taxon>Aspergillaceae</taxon>
        <taxon>Aspergillus</taxon>
        <taxon>Aspergillus subgen. Fumigati</taxon>
    </lineage>
</organism>
<evidence type="ECO:0000313" key="1">
    <source>
        <dbReference type="EMBL" id="GAQ05171.1"/>
    </source>
</evidence>